<sequence length="621" mass="65018">MSGSSNQSTRTSPGSYSTTHRTPSVSSGASPPQQSLSSSQAPATAQNAMSTDVYNPPVSQVSTSLSPTFSYPFSPLGTAASFDNVSPATMRMGDSDRSAQSLNSFMRPASGANGGAILMRRLPKNMSREALRSMFLFSKDLLDADFVPNDFPEDNGFLSAIARFCTMAGAEEARALLDGKPNSKNDATMIVEIYNPSTPGASFLPRRNTIDHSATRGLLGSVSGNGPLSRQSSRFNGTFQSLEKLTAANPTGSAASDALPSSSESGSRIHNIFSPQSPIGNGVHELPRISGKSMIDQDIDEDTGELLKDPVGYAENGHSGPGSAPRRSTNPHIPTSHFANLSLSTNLPTSPMQNYTPGGSAHIGAPTPSSAYPQQISNNMGAPTFPYGSAHTARHSLPAANPNDMNPPCNTLYVGNLPPDTSEEELKVLFSKQRGYKRLCFRNKQNGPMCFVEFEDVRTAGKTLNELYGYKLSNSIKTGIRLSFSKNPLGVRSGQPGSMSAANAMASPGPVPGGSSLGGIHSHIFSTVSGPPPGLAAPPGLIPPPMALRGNGAMHPSGNHHAPIPNNNTAFGPNAGLGIRANHMNPMMTPPPTLNGGVNGGNAGPNVGAFNSYYPDYMMGR</sequence>
<dbReference type="CDD" id="cd12245">
    <property type="entry name" value="RRM_scw1_like"/>
    <property type="match status" value="1"/>
</dbReference>
<dbReference type="SMART" id="SM00360">
    <property type="entry name" value="RRM"/>
    <property type="match status" value="2"/>
</dbReference>
<evidence type="ECO:0000313" key="6">
    <source>
        <dbReference type="EMBL" id="PTU19842.1"/>
    </source>
</evidence>
<gene>
    <name evidence="6" type="ORF">P175DRAFT_0532782</name>
</gene>
<feature type="region of interest" description="Disordered" evidence="4">
    <location>
        <begin position="313"/>
        <end position="333"/>
    </location>
</feature>
<feature type="region of interest" description="Disordered" evidence="4">
    <location>
        <begin position="1"/>
        <end position="61"/>
    </location>
</feature>
<organism evidence="6 7">
    <name type="scientific">Aspergillus ochraceoroseus IBT 24754</name>
    <dbReference type="NCBI Taxonomy" id="1392256"/>
    <lineage>
        <taxon>Eukaryota</taxon>
        <taxon>Fungi</taxon>
        <taxon>Dikarya</taxon>
        <taxon>Ascomycota</taxon>
        <taxon>Pezizomycotina</taxon>
        <taxon>Eurotiomycetes</taxon>
        <taxon>Eurotiomycetidae</taxon>
        <taxon>Eurotiales</taxon>
        <taxon>Aspergillaceae</taxon>
        <taxon>Aspergillus</taxon>
        <taxon>Aspergillus subgen. Nidulantes</taxon>
    </lineage>
</organism>
<accession>A0A2T5LU82</accession>
<dbReference type="InterPro" id="IPR012677">
    <property type="entry name" value="Nucleotide-bd_a/b_plait_sf"/>
</dbReference>
<comment type="caution">
    <text evidence="6">The sequence shown here is derived from an EMBL/GenBank/DDBJ whole genome shotgun (WGS) entry which is preliminary data.</text>
</comment>
<keyword evidence="1" id="KW-0597">Phosphoprotein</keyword>
<dbReference type="GeneID" id="63816879"/>
<dbReference type="PROSITE" id="PS50102">
    <property type="entry name" value="RRM"/>
    <property type="match status" value="1"/>
</dbReference>
<reference evidence="6 7" key="1">
    <citation type="journal article" date="2018" name="Proc. Natl. Acad. Sci. U.S.A.">
        <title>Linking secondary metabolites to gene clusters through genome sequencing of six diverse Aspergillus species.</title>
        <authorList>
            <person name="Kaerboelling I."/>
            <person name="Vesth T.C."/>
            <person name="Frisvad J.C."/>
            <person name="Nybo J.L."/>
            <person name="Theobald S."/>
            <person name="Kuo A."/>
            <person name="Bowyer P."/>
            <person name="Matsuda Y."/>
            <person name="Mondo S."/>
            <person name="Lyhne E.K."/>
            <person name="Kogle M.E."/>
            <person name="Clum A."/>
            <person name="Lipzen A."/>
            <person name="Salamov A."/>
            <person name="Ngan C.Y."/>
            <person name="Daum C."/>
            <person name="Chiniquy J."/>
            <person name="Barry K."/>
            <person name="LaButti K."/>
            <person name="Haridas S."/>
            <person name="Simmons B.A."/>
            <person name="Magnuson J.K."/>
            <person name="Mortensen U.H."/>
            <person name="Larsen T.O."/>
            <person name="Grigoriev I.V."/>
            <person name="Baker S.E."/>
            <person name="Andersen M.R."/>
        </authorList>
    </citation>
    <scope>NUCLEOTIDE SEQUENCE [LARGE SCALE GENOMIC DNA]</scope>
    <source>
        <strain evidence="6 7">IBT 24754</strain>
    </source>
</reference>
<evidence type="ECO:0000256" key="2">
    <source>
        <dbReference type="ARBA" id="ARBA00022884"/>
    </source>
</evidence>
<dbReference type="Proteomes" id="UP000244073">
    <property type="component" value="Unassembled WGS sequence"/>
</dbReference>
<dbReference type="EMBL" id="MSFN02000005">
    <property type="protein sequence ID" value="PTU19842.1"/>
    <property type="molecule type" value="Genomic_DNA"/>
</dbReference>
<dbReference type="OrthoDB" id="431169at2759"/>
<dbReference type="InterPro" id="IPR000504">
    <property type="entry name" value="RRM_dom"/>
</dbReference>
<dbReference type="GO" id="GO:0003723">
    <property type="term" value="F:RNA binding"/>
    <property type="evidence" value="ECO:0007669"/>
    <property type="project" value="UniProtKB-UniRule"/>
</dbReference>
<evidence type="ECO:0000313" key="7">
    <source>
        <dbReference type="Proteomes" id="UP000244073"/>
    </source>
</evidence>
<dbReference type="FunFam" id="3.30.70.330:FF:000089">
    <property type="entry name" value="RNA binding protein"/>
    <property type="match status" value="1"/>
</dbReference>
<dbReference type="AlphaFoldDB" id="A0A2T5LU82"/>
<evidence type="ECO:0000256" key="4">
    <source>
        <dbReference type="SAM" id="MobiDB-lite"/>
    </source>
</evidence>
<name>A0A2T5LU82_9EURO</name>
<feature type="domain" description="RRM" evidence="5">
    <location>
        <begin position="410"/>
        <end position="487"/>
    </location>
</feature>
<dbReference type="Pfam" id="PF00076">
    <property type="entry name" value="RRM_1"/>
    <property type="match status" value="1"/>
</dbReference>
<dbReference type="InterPro" id="IPR035979">
    <property type="entry name" value="RBD_domain_sf"/>
</dbReference>
<dbReference type="VEuPathDB" id="FungiDB:P175DRAFT_0532782"/>
<protein>
    <recommendedName>
        <fullName evidence="5">RRM domain-containing protein</fullName>
    </recommendedName>
</protein>
<feature type="compositionally biased region" description="Low complexity" evidence="4">
    <location>
        <begin position="26"/>
        <end position="46"/>
    </location>
</feature>
<evidence type="ECO:0000256" key="3">
    <source>
        <dbReference type="PROSITE-ProRule" id="PRU00176"/>
    </source>
</evidence>
<dbReference type="PANTHER" id="PTHR10501">
    <property type="entry name" value="U1 SMALL NUCLEAR RIBONUCLEOPROTEIN A/U2 SMALL NUCLEAR RIBONUCLEOPROTEIN B"/>
    <property type="match status" value="1"/>
</dbReference>
<feature type="compositionally biased region" description="Polar residues" evidence="4">
    <location>
        <begin position="1"/>
        <end position="25"/>
    </location>
</feature>
<feature type="compositionally biased region" description="Polar residues" evidence="4">
    <location>
        <begin position="47"/>
        <end position="61"/>
    </location>
</feature>
<dbReference type="RefSeq" id="XP_040751234.1">
    <property type="nucleotide sequence ID" value="XM_040899997.1"/>
</dbReference>
<feature type="region of interest" description="Disordered" evidence="4">
    <location>
        <begin position="248"/>
        <end position="267"/>
    </location>
</feature>
<dbReference type="SUPFAM" id="SSF54928">
    <property type="entry name" value="RNA-binding domain, RBD"/>
    <property type="match status" value="2"/>
</dbReference>
<dbReference type="Gene3D" id="3.30.70.330">
    <property type="match status" value="1"/>
</dbReference>
<evidence type="ECO:0000259" key="5">
    <source>
        <dbReference type="PROSITE" id="PS50102"/>
    </source>
</evidence>
<proteinExistence type="predicted"/>
<evidence type="ECO:0000256" key="1">
    <source>
        <dbReference type="ARBA" id="ARBA00022553"/>
    </source>
</evidence>
<keyword evidence="2 3" id="KW-0694">RNA-binding</keyword>